<dbReference type="AlphaFoldDB" id="A0A6C0EDF8"/>
<reference evidence="1" key="1">
    <citation type="journal article" date="2020" name="Nature">
        <title>Giant virus diversity and host interactions through global metagenomics.</title>
        <authorList>
            <person name="Schulz F."/>
            <person name="Roux S."/>
            <person name="Paez-Espino D."/>
            <person name="Jungbluth S."/>
            <person name="Walsh D.A."/>
            <person name="Denef V.J."/>
            <person name="McMahon K.D."/>
            <person name="Konstantinidis K.T."/>
            <person name="Eloe-Fadrosh E.A."/>
            <person name="Kyrpides N.C."/>
            <person name="Woyke T."/>
        </authorList>
    </citation>
    <scope>NUCLEOTIDE SEQUENCE</scope>
    <source>
        <strain evidence="1">GVMAG-M-3300023179-27</strain>
    </source>
</reference>
<proteinExistence type="predicted"/>
<protein>
    <submittedName>
        <fullName evidence="1">Uncharacterized protein</fullName>
    </submittedName>
</protein>
<evidence type="ECO:0000313" key="1">
    <source>
        <dbReference type="EMBL" id="QHT26423.1"/>
    </source>
</evidence>
<name>A0A6C0EDF8_9ZZZZ</name>
<sequence>MYKMQNGNRQRREWFTKHIVKKYNRNKRDLTVVRLPNHQWQRIVLRIRFSIKVYNIIQYNRWDDRLIPQDMHVWLQDSEKLFTLFTKKEGNMYYIGSLTNFDRHVGREDCVGFTKDFRRYDLAEIDTGNYRIVREGEEARVFVKDDGVENEIFSFEYLIPKDVKFKTYQRSIDGNICIMYQGYAFIIPPENHPNAIFVVVE</sequence>
<organism evidence="1">
    <name type="scientific">viral metagenome</name>
    <dbReference type="NCBI Taxonomy" id="1070528"/>
    <lineage>
        <taxon>unclassified sequences</taxon>
        <taxon>metagenomes</taxon>
        <taxon>organismal metagenomes</taxon>
    </lineage>
</organism>
<dbReference type="EMBL" id="MN739789">
    <property type="protein sequence ID" value="QHT26423.1"/>
    <property type="molecule type" value="Genomic_DNA"/>
</dbReference>
<accession>A0A6C0EDF8</accession>